<dbReference type="Pfam" id="PF25789">
    <property type="entry name" value="TPR_NAA35"/>
    <property type="match status" value="2"/>
</dbReference>
<evidence type="ECO:0000259" key="1">
    <source>
        <dbReference type="Pfam" id="PF25789"/>
    </source>
</evidence>
<name>A0AAN8ZLC0_9MAGN</name>
<evidence type="ECO:0000313" key="2">
    <source>
        <dbReference type="EMBL" id="KAK6941702.1"/>
    </source>
</evidence>
<sequence length="213" mass="24893">MVYWYIYVIMIKLAEKTHLRMVERNEIAASSIEQQFNIDRSQLRLKVDLIRRSLLKGKARRSGILQKTSQKVYHISPSILWLYCHICLSEGLTMMLAALRNECNIFQIISPFNSEHERFIQHFELLQKAFIPEHTLSSYNYFKEAQRITMELRGSFPHDEERLAELRQIELAAEHNGIALNVVCQVGAVDPTLKVTFEFSHHPYFAIAVVKRS</sequence>
<keyword evidence="3" id="KW-1185">Reference proteome</keyword>
<protein>
    <recommendedName>
        <fullName evidence="1">NAA35-like TPR repeats domain-containing protein</fullName>
    </recommendedName>
</protein>
<dbReference type="InterPro" id="IPR007244">
    <property type="entry name" value="Naa35_N"/>
</dbReference>
<dbReference type="PANTHER" id="PTHR21373:SF0">
    <property type="entry name" value="N-ALPHA-ACETYLTRANSFERASE 35, NATC AUXILIARY SUBUNIT"/>
    <property type="match status" value="1"/>
</dbReference>
<dbReference type="GO" id="GO:0031417">
    <property type="term" value="C:NatC complex"/>
    <property type="evidence" value="ECO:0007669"/>
    <property type="project" value="InterPro"/>
</dbReference>
<feature type="domain" description="NAA35-like TPR repeats" evidence="1">
    <location>
        <begin position="1"/>
        <end position="134"/>
    </location>
</feature>
<feature type="domain" description="NAA35-like TPR repeats" evidence="1">
    <location>
        <begin position="135"/>
        <end position="208"/>
    </location>
</feature>
<reference evidence="2 3" key="1">
    <citation type="submission" date="2023-12" db="EMBL/GenBank/DDBJ databases">
        <title>A high-quality genome assembly for Dillenia turbinata (Dilleniales).</title>
        <authorList>
            <person name="Chanderbali A."/>
        </authorList>
    </citation>
    <scope>NUCLEOTIDE SEQUENCE [LARGE SCALE GENOMIC DNA]</scope>
    <source>
        <strain evidence="2">LSX21</strain>
        <tissue evidence="2">Leaf</tissue>
    </source>
</reference>
<dbReference type="InterPro" id="IPR057982">
    <property type="entry name" value="TPR_NAA35"/>
</dbReference>
<dbReference type="PANTHER" id="PTHR21373">
    <property type="entry name" value="GLUCOSE REPRESSIBLE PROTEIN MAK10"/>
    <property type="match status" value="1"/>
</dbReference>
<dbReference type="AlphaFoldDB" id="A0AAN8ZLC0"/>
<dbReference type="EMBL" id="JBAMMX010000004">
    <property type="protein sequence ID" value="KAK6941702.1"/>
    <property type="molecule type" value="Genomic_DNA"/>
</dbReference>
<gene>
    <name evidence="2" type="ORF">RJ641_027079</name>
</gene>
<proteinExistence type="predicted"/>
<comment type="caution">
    <text evidence="2">The sequence shown here is derived from an EMBL/GenBank/DDBJ whole genome shotgun (WGS) entry which is preliminary data.</text>
</comment>
<evidence type="ECO:0000313" key="3">
    <source>
        <dbReference type="Proteomes" id="UP001370490"/>
    </source>
</evidence>
<accession>A0AAN8ZLC0</accession>
<organism evidence="2 3">
    <name type="scientific">Dillenia turbinata</name>
    <dbReference type="NCBI Taxonomy" id="194707"/>
    <lineage>
        <taxon>Eukaryota</taxon>
        <taxon>Viridiplantae</taxon>
        <taxon>Streptophyta</taxon>
        <taxon>Embryophyta</taxon>
        <taxon>Tracheophyta</taxon>
        <taxon>Spermatophyta</taxon>
        <taxon>Magnoliopsida</taxon>
        <taxon>eudicotyledons</taxon>
        <taxon>Gunneridae</taxon>
        <taxon>Pentapetalae</taxon>
        <taxon>Dilleniales</taxon>
        <taxon>Dilleniaceae</taxon>
        <taxon>Dillenia</taxon>
    </lineage>
</organism>
<dbReference type="Proteomes" id="UP001370490">
    <property type="component" value="Unassembled WGS sequence"/>
</dbReference>